<comment type="caution">
    <text evidence="2">The sequence shown here is derived from an EMBL/GenBank/DDBJ whole genome shotgun (WGS) entry which is preliminary data.</text>
</comment>
<name>A0A5C5FT92_9BASI</name>
<feature type="compositionally biased region" description="Gly residues" evidence="1">
    <location>
        <begin position="186"/>
        <end position="204"/>
    </location>
</feature>
<feature type="compositionally biased region" description="Basic and acidic residues" evidence="1">
    <location>
        <begin position="63"/>
        <end position="76"/>
    </location>
</feature>
<keyword evidence="3" id="KW-1185">Reference proteome</keyword>
<dbReference type="EMBL" id="SOZI01000112">
    <property type="protein sequence ID" value="TNY19001.1"/>
    <property type="molecule type" value="Genomic_DNA"/>
</dbReference>
<evidence type="ECO:0000313" key="3">
    <source>
        <dbReference type="Proteomes" id="UP000311382"/>
    </source>
</evidence>
<accession>A0A5C5FT92</accession>
<feature type="region of interest" description="Disordered" evidence="1">
    <location>
        <begin position="61"/>
        <end position="86"/>
    </location>
</feature>
<gene>
    <name evidence="2" type="ORF">DMC30DRAFT_401550</name>
</gene>
<reference evidence="2 3" key="1">
    <citation type="submission" date="2019-03" db="EMBL/GenBank/DDBJ databases">
        <title>Rhodosporidium diobovatum UCD-FST 08-225 genome sequencing, assembly, and annotation.</title>
        <authorList>
            <person name="Fakankun I.U."/>
            <person name="Fristensky B."/>
            <person name="Levin D.B."/>
        </authorList>
    </citation>
    <scope>NUCLEOTIDE SEQUENCE [LARGE SCALE GENOMIC DNA]</scope>
    <source>
        <strain evidence="2 3">UCD-FST 08-225</strain>
    </source>
</reference>
<feature type="region of interest" description="Disordered" evidence="1">
    <location>
        <begin position="186"/>
        <end position="225"/>
    </location>
</feature>
<organism evidence="2 3">
    <name type="scientific">Rhodotorula diobovata</name>
    <dbReference type="NCBI Taxonomy" id="5288"/>
    <lineage>
        <taxon>Eukaryota</taxon>
        <taxon>Fungi</taxon>
        <taxon>Dikarya</taxon>
        <taxon>Basidiomycota</taxon>
        <taxon>Pucciniomycotina</taxon>
        <taxon>Microbotryomycetes</taxon>
        <taxon>Sporidiobolales</taxon>
        <taxon>Sporidiobolaceae</taxon>
        <taxon>Rhodotorula</taxon>
    </lineage>
</organism>
<dbReference type="Proteomes" id="UP000311382">
    <property type="component" value="Unassembled WGS sequence"/>
</dbReference>
<protein>
    <submittedName>
        <fullName evidence="2">Uncharacterized protein</fullName>
    </submittedName>
</protein>
<feature type="region of interest" description="Disordered" evidence="1">
    <location>
        <begin position="313"/>
        <end position="343"/>
    </location>
</feature>
<feature type="compositionally biased region" description="Basic and acidic residues" evidence="1">
    <location>
        <begin position="1"/>
        <end position="37"/>
    </location>
</feature>
<dbReference type="AlphaFoldDB" id="A0A5C5FT92"/>
<proteinExistence type="predicted"/>
<sequence length="343" mass="35546">MDDVHDMNRGQGRKKNEYQQGEGREEVVQGRPRERGGNKVSTGKASWGDPYRVEIAAGVAKMRRNEEGGERERERTSPSCAGPEWTGRSCRPVALEVVVAQPELDLERADVGVLGPLEAVGPLARELDAQAFALLARVGHEAEGALALPVGLGLWARDPRREGRQLAAVFALVGIGGGVDGAGAGGGERGGAYGSAPPGGGGGGEVRREGGRQGRRRGGGEARCAQGGRRCGWVRGEGREVGRGARLAGRAAVVVRGGGRRGRVGRAAVVAPRVALVVAVVEEGGVGRQGARSRGAEGSRGVRVVVVVGRGRRRKERGEDAEAVGAHGESRDRGWGKRAGGGG</sequence>
<evidence type="ECO:0000313" key="2">
    <source>
        <dbReference type="EMBL" id="TNY19001.1"/>
    </source>
</evidence>
<feature type="region of interest" description="Disordered" evidence="1">
    <location>
        <begin position="1"/>
        <end position="47"/>
    </location>
</feature>
<evidence type="ECO:0000256" key="1">
    <source>
        <dbReference type="SAM" id="MobiDB-lite"/>
    </source>
</evidence>